<gene>
    <name evidence="5" type="primary">rplX</name>
    <name evidence="7" type="ORF">A2719_02225</name>
</gene>
<dbReference type="SMART" id="SM00739">
    <property type="entry name" value="KOW"/>
    <property type="match status" value="1"/>
</dbReference>
<dbReference type="NCBIfam" id="TIGR01079">
    <property type="entry name" value="rplX_bact"/>
    <property type="match status" value="1"/>
</dbReference>
<evidence type="ECO:0000256" key="2">
    <source>
        <dbReference type="ARBA" id="ARBA00022980"/>
    </source>
</evidence>
<feature type="domain" description="KOW" evidence="6">
    <location>
        <begin position="2"/>
        <end position="29"/>
    </location>
</feature>
<comment type="similarity">
    <text evidence="1 5">Belongs to the universal ribosomal protein uL24 family.</text>
</comment>
<reference evidence="7 8" key="1">
    <citation type="journal article" date="2016" name="Nat. Commun.">
        <title>Thousands of microbial genomes shed light on interconnected biogeochemical processes in an aquifer system.</title>
        <authorList>
            <person name="Anantharaman K."/>
            <person name="Brown C.T."/>
            <person name="Hug L.A."/>
            <person name="Sharon I."/>
            <person name="Castelle C.J."/>
            <person name="Probst A.J."/>
            <person name="Thomas B.C."/>
            <person name="Singh A."/>
            <person name="Wilkins M.J."/>
            <person name="Karaoz U."/>
            <person name="Brodie E.L."/>
            <person name="Williams K.H."/>
            <person name="Hubbard S.S."/>
            <person name="Banfield J.F."/>
        </authorList>
    </citation>
    <scope>NUCLEOTIDE SEQUENCE [LARGE SCALE GENOMIC DNA]</scope>
</reference>
<comment type="caution">
    <text evidence="7">The sequence shown here is derived from an EMBL/GenBank/DDBJ whole genome shotgun (WGS) entry which is preliminary data.</text>
</comment>
<dbReference type="InterPro" id="IPR008991">
    <property type="entry name" value="Translation_prot_SH3-like_sf"/>
</dbReference>
<evidence type="ECO:0000259" key="6">
    <source>
        <dbReference type="SMART" id="SM00739"/>
    </source>
</evidence>
<dbReference type="Proteomes" id="UP000177480">
    <property type="component" value="Unassembled WGS sequence"/>
</dbReference>
<dbReference type="InterPro" id="IPR005824">
    <property type="entry name" value="KOW"/>
</dbReference>
<comment type="function">
    <text evidence="5">One of two assembly initiator proteins, it binds directly to the 5'-end of the 23S rRNA, where it nucleates assembly of the 50S subunit.</text>
</comment>
<evidence type="ECO:0000256" key="4">
    <source>
        <dbReference type="ARBA" id="ARBA00035206"/>
    </source>
</evidence>
<dbReference type="Pfam" id="PF00467">
    <property type="entry name" value="KOW"/>
    <property type="match status" value="1"/>
</dbReference>
<keyword evidence="5" id="KW-0699">rRNA-binding</keyword>
<dbReference type="GO" id="GO:0006412">
    <property type="term" value="P:translation"/>
    <property type="evidence" value="ECO:0007669"/>
    <property type="project" value="UniProtKB-UniRule"/>
</dbReference>
<dbReference type="Gene3D" id="2.30.30.30">
    <property type="match status" value="1"/>
</dbReference>
<keyword evidence="2 5" id="KW-0689">Ribosomal protein</keyword>
<dbReference type="GO" id="GO:0003735">
    <property type="term" value="F:structural constituent of ribosome"/>
    <property type="evidence" value="ECO:0007669"/>
    <property type="project" value="InterPro"/>
</dbReference>
<dbReference type="InterPro" id="IPR041988">
    <property type="entry name" value="Ribosomal_uL24_KOW"/>
</dbReference>
<dbReference type="InterPro" id="IPR014722">
    <property type="entry name" value="Rib_uL2_dom2"/>
</dbReference>
<dbReference type="AlphaFoldDB" id="A0A1G2G226"/>
<dbReference type="HAMAP" id="MF_01326_B">
    <property type="entry name" value="Ribosomal_uL24_B"/>
    <property type="match status" value="1"/>
</dbReference>
<dbReference type="GO" id="GO:0019843">
    <property type="term" value="F:rRNA binding"/>
    <property type="evidence" value="ECO:0007669"/>
    <property type="project" value="UniProtKB-UniRule"/>
</dbReference>
<comment type="subunit">
    <text evidence="5">Part of the 50S ribosomal subunit.</text>
</comment>
<evidence type="ECO:0000256" key="5">
    <source>
        <dbReference type="HAMAP-Rule" id="MF_01326"/>
    </source>
</evidence>
<dbReference type="EMBL" id="MHNK01000007">
    <property type="protein sequence ID" value="OGZ44157.1"/>
    <property type="molecule type" value="Genomic_DNA"/>
</dbReference>
<keyword evidence="3 5" id="KW-0687">Ribonucleoprotein</keyword>
<keyword evidence="5" id="KW-0694">RNA-binding</keyword>
<dbReference type="Pfam" id="PF17136">
    <property type="entry name" value="ribosomal_L24"/>
    <property type="match status" value="1"/>
</dbReference>
<organism evidence="7 8">
    <name type="scientific">Candidatus Ryanbacteria bacterium RIFCSPHIGHO2_01_FULL_45_22</name>
    <dbReference type="NCBI Taxonomy" id="1802114"/>
    <lineage>
        <taxon>Bacteria</taxon>
        <taxon>Candidatus Ryaniibacteriota</taxon>
    </lineage>
</organism>
<accession>A0A1G2G226</accession>
<dbReference type="PANTHER" id="PTHR12903">
    <property type="entry name" value="MITOCHONDRIAL RIBOSOMAL PROTEIN L24"/>
    <property type="match status" value="1"/>
</dbReference>
<dbReference type="InterPro" id="IPR003256">
    <property type="entry name" value="Ribosomal_uL24"/>
</dbReference>
<dbReference type="STRING" id="1802114.A2719_02225"/>
<dbReference type="CDD" id="cd06089">
    <property type="entry name" value="KOW_RPL26"/>
    <property type="match status" value="1"/>
</dbReference>
<proteinExistence type="inferred from homology"/>
<dbReference type="InterPro" id="IPR057264">
    <property type="entry name" value="Ribosomal_uL24_C"/>
</dbReference>
<dbReference type="SUPFAM" id="SSF50104">
    <property type="entry name" value="Translation proteins SH3-like domain"/>
    <property type="match status" value="1"/>
</dbReference>
<protein>
    <recommendedName>
        <fullName evidence="4 5">Large ribosomal subunit protein uL24</fullName>
    </recommendedName>
</protein>
<dbReference type="GO" id="GO:1990904">
    <property type="term" value="C:ribonucleoprotein complex"/>
    <property type="evidence" value="ECO:0007669"/>
    <property type="project" value="UniProtKB-KW"/>
</dbReference>
<evidence type="ECO:0000313" key="7">
    <source>
        <dbReference type="EMBL" id="OGZ44157.1"/>
    </source>
</evidence>
<evidence type="ECO:0000313" key="8">
    <source>
        <dbReference type="Proteomes" id="UP000177480"/>
    </source>
</evidence>
<name>A0A1G2G226_9BACT</name>
<evidence type="ECO:0000256" key="3">
    <source>
        <dbReference type="ARBA" id="ARBA00023274"/>
    </source>
</evidence>
<sequence length="101" mass="11230">MKIKKGDNVKMIAGKDRGRTGKILRVLRVRERVVVDGVNMLKRHVRPRRQGQKGEVIQFASSVHVSNVELVCGSCGKATRAGYRLEGEKKIRVCKKCGSAI</sequence>
<evidence type="ECO:0000256" key="1">
    <source>
        <dbReference type="ARBA" id="ARBA00010618"/>
    </source>
</evidence>
<comment type="function">
    <text evidence="5">One of the proteins that surrounds the polypeptide exit tunnel on the outside of the subunit.</text>
</comment>
<dbReference type="GO" id="GO:0005840">
    <property type="term" value="C:ribosome"/>
    <property type="evidence" value="ECO:0007669"/>
    <property type="project" value="UniProtKB-KW"/>
</dbReference>